<dbReference type="PANTHER" id="PTHR43404:SF2">
    <property type="entry name" value="LIPOPOLYSACCHARIDE CHOLINEPHOSPHOTRANSFERASE LICD"/>
    <property type="match status" value="1"/>
</dbReference>
<dbReference type="RefSeq" id="WP_206925838.1">
    <property type="nucleotide sequence ID" value="NZ_CP081135.1"/>
</dbReference>
<evidence type="ECO:0000313" key="3">
    <source>
        <dbReference type="EMBL" id="UEL46051.1"/>
    </source>
</evidence>
<accession>A0AAX2ZAX2</accession>
<feature type="domain" description="LicD/FKTN/FKRP nucleotidyltransferase" evidence="2">
    <location>
        <begin position="366"/>
        <end position="591"/>
    </location>
</feature>
<protein>
    <submittedName>
        <fullName evidence="3">LicD family protein</fullName>
    </submittedName>
</protein>
<gene>
    <name evidence="3" type="ORF">JW646_10260</name>
</gene>
<keyword evidence="4" id="KW-1185">Reference proteome</keyword>
<reference evidence="3 4" key="1">
    <citation type="journal article" date="2023" name="Int. J. Syst. Evol. Microbiol.">
        <title>Terrisporobacter hibernicus sp. nov., isolated from bovine faeces in Northern Ireland.</title>
        <authorList>
            <person name="Mitchell M."/>
            <person name="Nguyen S.V."/>
            <person name="Connor M."/>
            <person name="Fairley D.J."/>
            <person name="Donoghue O."/>
            <person name="Marshall H."/>
            <person name="Koolman L."/>
            <person name="McMullan G."/>
            <person name="Schaffer K.E."/>
            <person name="McGrath J.W."/>
            <person name="Fanning S."/>
        </authorList>
    </citation>
    <scope>NUCLEOTIDE SEQUENCE [LARGE SCALE GENOMIC DNA]</scope>
    <source>
        <strain evidence="3 4">MCA3</strain>
    </source>
</reference>
<dbReference type="GO" id="GO:0009100">
    <property type="term" value="P:glycoprotein metabolic process"/>
    <property type="evidence" value="ECO:0007669"/>
    <property type="project" value="UniProtKB-ARBA"/>
</dbReference>
<dbReference type="AlphaFoldDB" id="A0AAX2ZAX2"/>
<dbReference type="Pfam" id="PF04991">
    <property type="entry name" value="LicD"/>
    <property type="match status" value="1"/>
</dbReference>
<dbReference type="EMBL" id="CP081135">
    <property type="protein sequence ID" value="UEL46051.1"/>
    <property type="molecule type" value="Genomic_DNA"/>
</dbReference>
<dbReference type="InterPro" id="IPR052942">
    <property type="entry name" value="LPS_cholinephosphotransferase"/>
</dbReference>
<dbReference type="PANTHER" id="PTHR43404">
    <property type="entry name" value="LIPOPOLYSACCHARIDE CHOLINEPHOSPHOTRANSFERASE LICD"/>
    <property type="match status" value="1"/>
</dbReference>
<dbReference type="InterPro" id="IPR036291">
    <property type="entry name" value="NAD(P)-bd_dom_sf"/>
</dbReference>
<evidence type="ECO:0000259" key="2">
    <source>
        <dbReference type="Pfam" id="PF04991"/>
    </source>
</evidence>
<feature type="domain" description="NAD-dependent epimerase/dehydratase" evidence="1">
    <location>
        <begin position="90"/>
        <end position="261"/>
    </location>
</feature>
<evidence type="ECO:0000313" key="4">
    <source>
        <dbReference type="Proteomes" id="UP001198983"/>
    </source>
</evidence>
<dbReference type="Gene3D" id="3.40.50.720">
    <property type="entry name" value="NAD(P)-binding Rossmann-like Domain"/>
    <property type="match status" value="1"/>
</dbReference>
<dbReference type="KEGG" id="tem:JW646_10260"/>
<dbReference type="Proteomes" id="UP001198983">
    <property type="component" value="Chromosome"/>
</dbReference>
<dbReference type="InterPro" id="IPR001509">
    <property type="entry name" value="Epimerase_deHydtase"/>
</dbReference>
<dbReference type="SUPFAM" id="SSF51735">
    <property type="entry name" value="NAD(P)-binding Rossmann-fold domains"/>
    <property type="match status" value="1"/>
</dbReference>
<evidence type="ECO:0000259" key="1">
    <source>
        <dbReference type="Pfam" id="PF01370"/>
    </source>
</evidence>
<name>A0AAX2ZAX2_9FIRM</name>
<dbReference type="InterPro" id="IPR007074">
    <property type="entry name" value="LicD/FKTN/FKRP_NTP_transf"/>
</dbReference>
<dbReference type="Pfam" id="PF01370">
    <property type="entry name" value="Epimerase"/>
    <property type="match status" value="1"/>
</dbReference>
<organism evidence="3 4">
    <name type="scientific">Terrisporobacter hibernicus</name>
    <dbReference type="NCBI Taxonomy" id="2813371"/>
    <lineage>
        <taxon>Bacteria</taxon>
        <taxon>Bacillati</taxon>
        <taxon>Bacillota</taxon>
        <taxon>Clostridia</taxon>
        <taxon>Peptostreptococcales</taxon>
        <taxon>Peptostreptococcaceae</taxon>
        <taxon>Terrisporobacter</taxon>
    </lineage>
</organism>
<proteinExistence type="predicted"/>
<sequence length="627" mass="73602">MLLREFLNEFELDYAQAPTRVKKYPFGQLCDKEIVLVGDGNDTFTRSVVYSFLNLNDQKDLNIKVTLVPIGNIDNNIYRSELINREDFFVKKLNDIDECEYVILTGLCNKEIKSNASEYMYVIDNYTNIFEQISKISFERLIFMSDYRVNGKIPNNMIASEYEKFDDINNFEQMILQSLESLCICYSKENNFNYTIIRTAMAYGACVNFNGSFLNEFIKDANEKEYVNLDDRQFSFIYISDILTAIFYALKKCPTNKIYNIDGLQSTVSSTEILTLLVNNNLVKADINIINKNNKDFEQYDFSINSLKIRHYKWCPKVCLEDGLILMVKSIYNRDETFIFDNTYHGKLKTVHEILLAYILEIDRICEKHDIKYFLAGGTLLGAIRHKGFIPWDDDADVMMLREDYDKFLKVAQDELPSNLFVQNPRTEELNHHVFTKIRMDNTLFATRHTGKFMKMHNGIFIDILSQDNTSNNKFIQNLHIYATLITRSMVFNKWANKKMKTGGKHPVLCKIGNFMKNKCSYKFLEHLQDNIITLFKNSKKAEYLYDGMGRNLRRGVFPKEWLDEVIYVDFEGYKLPVPKHYDEYLTYLYGDYMQMIPVSQRRTSHSIVLMDLGEYTNFKLINENVD</sequence>